<dbReference type="GO" id="GO:0005516">
    <property type="term" value="F:calmodulin binding"/>
    <property type="evidence" value="ECO:0007669"/>
    <property type="project" value="UniProtKB-KW"/>
</dbReference>
<dbReference type="AlphaFoldDB" id="A0A4V3WPV8"/>
<dbReference type="InterPro" id="IPR027417">
    <property type="entry name" value="P-loop_NTPase"/>
</dbReference>
<evidence type="ECO:0000313" key="5">
    <source>
        <dbReference type="EMBL" id="THG17887.1"/>
    </source>
</evidence>
<dbReference type="InterPro" id="IPR000048">
    <property type="entry name" value="IQ_motif_EF-hand-BS"/>
</dbReference>
<comment type="caution">
    <text evidence="5">The sequence shown here is derived from an EMBL/GenBank/DDBJ whole genome shotgun (WGS) entry which is preliminary data.</text>
</comment>
<reference evidence="5 6" key="1">
    <citation type="journal article" date="2018" name="Proc. Natl. Acad. Sci. U.S.A.">
        <title>Draft genome sequence of Camellia sinensis var. sinensis provides insights into the evolution of the tea genome and tea quality.</title>
        <authorList>
            <person name="Wei C."/>
            <person name="Yang H."/>
            <person name="Wang S."/>
            <person name="Zhao J."/>
            <person name="Liu C."/>
            <person name="Gao L."/>
            <person name="Xia E."/>
            <person name="Lu Y."/>
            <person name="Tai Y."/>
            <person name="She G."/>
            <person name="Sun J."/>
            <person name="Cao H."/>
            <person name="Tong W."/>
            <person name="Gao Q."/>
            <person name="Li Y."/>
            <person name="Deng W."/>
            <person name="Jiang X."/>
            <person name="Wang W."/>
            <person name="Chen Q."/>
            <person name="Zhang S."/>
            <person name="Li H."/>
            <person name="Wu J."/>
            <person name="Wang P."/>
            <person name="Li P."/>
            <person name="Shi C."/>
            <person name="Zheng F."/>
            <person name="Jian J."/>
            <person name="Huang B."/>
            <person name="Shan D."/>
            <person name="Shi M."/>
            <person name="Fang C."/>
            <person name="Yue Y."/>
            <person name="Li F."/>
            <person name="Li D."/>
            <person name="Wei S."/>
            <person name="Han B."/>
            <person name="Jiang C."/>
            <person name="Yin Y."/>
            <person name="Xia T."/>
            <person name="Zhang Z."/>
            <person name="Bennetzen J.L."/>
            <person name="Zhao S."/>
            <person name="Wan X."/>
        </authorList>
    </citation>
    <scope>NUCLEOTIDE SEQUENCE [LARGE SCALE GENOMIC DNA]</scope>
    <source>
        <strain evidence="6">cv. Shuchazao</strain>
        <tissue evidence="5">Leaf</tissue>
    </source>
</reference>
<comment type="similarity">
    <text evidence="2">Belongs to the IQD family.</text>
</comment>
<evidence type="ECO:0000256" key="3">
    <source>
        <dbReference type="ARBA" id="ARBA00045534"/>
    </source>
</evidence>
<comment type="function">
    <text evidence="3">May be involved in cooperative interactions with calmodulins or calmodulin-like proteins. Recruits calmodulin proteins to microtubules, thus being a potential scaffold in cellular signaling and trafficking. May associate with nucleic acids and regulate gene expression at the transcriptional or post-transcriptional level.</text>
</comment>
<name>A0A4V3WPV8_CAMSN</name>
<dbReference type="SMART" id="SM00015">
    <property type="entry name" value="IQ"/>
    <property type="match status" value="2"/>
</dbReference>
<dbReference type="Pfam" id="PF00612">
    <property type="entry name" value="IQ"/>
    <property type="match status" value="2"/>
</dbReference>
<keyword evidence="1" id="KW-0112">Calmodulin-binding</keyword>
<dbReference type="EMBL" id="SDRB02003383">
    <property type="protein sequence ID" value="THG17887.1"/>
    <property type="molecule type" value="Genomic_DNA"/>
</dbReference>
<proteinExistence type="inferred from homology"/>
<evidence type="ECO:0000313" key="6">
    <source>
        <dbReference type="Proteomes" id="UP000306102"/>
    </source>
</evidence>
<keyword evidence="4" id="KW-1133">Transmembrane helix</keyword>
<dbReference type="Proteomes" id="UP000306102">
    <property type="component" value="Unassembled WGS sequence"/>
</dbReference>
<dbReference type="PANTHER" id="PTHR32295:SF10">
    <property type="entry name" value="PROTEIN IQ-DOMAIN 25"/>
    <property type="match status" value="1"/>
</dbReference>
<keyword evidence="4" id="KW-0472">Membrane</keyword>
<accession>A0A4V3WPV8</accession>
<protein>
    <recommendedName>
        <fullName evidence="7">DUF4005 domain-containing protein</fullName>
    </recommendedName>
</protein>
<evidence type="ECO:0000256" key="2">
    <source>
        <dbReference type="ARBA" id="ARBA00024341"/>
    </source>
</evidence>
<keyword evidence="4" id="KW-0812">Transmembrane</keyword>
<feature type="transmembrane region" description="Helical" evidence="4">
    <location>
        <begin position="483"/>
        <end position="511"/>
    </location>
</feature>
<keyword evidence="6" id="KW-1185">Reference proteome</keyword>
<dbReference type="Gene3D" id="1.20.5.190">
    <property type="match status" value="1"/>
</dbReference>
<sequence>MGCPQDSNPETIPPNIMEAKKLQRKQAMEVAAATSAAADAAIAAAKAVVAAVRLTSSHGRATMFGGGSRERWAALKIQSVFRGYLARRALKALKGLVKIQAHVRGYLVRKQATAMFRSMQALIRAQATVRAQKSLGFINTGDNFHPHFRIPKSIERFDETRSEYNNATIRSRRHPAFFETRTNAIHKTPKIVEVDKGRFKSRSQRFTTSVSDFGNDPRRVLTHLSIPECRSFHCAADWGFATTQNTPRVVNWSGPPTPADDIFRSTSAPKQRPELCPKKKLSLNQMMEARKNRLSEARIQRSSSEIQEMINFKKAVIVDSGSMLILDPQLDRDKPSLSFILIQTEILPCSKTLVLYPLISDFGISADNLGLAEIISATVHFIKDQEPRIKFFKHLNRDRSSSRGYGLTISRISRVLTAHELPCTAFSTMSSTCPFLIGSFLTRVIRSRRFCPRRLTSTSSKAPHYVLLPFRIFDKTPSLSLRIFTFTIAFSLYTLTFCLYVSLCSAIFILLKPLQLLCFSISGDPFDCSVPTKDLLHLILVSVEIRWRVDTAIKLEYFRQEFFIPVGVQLWLAGEEDSIMPGKDYMPFPVASIIEGGVRFSLDILFREVLHYNKLNPMQLAINSFWIINGIVELACRQNAIITLSDIQCCYTMCGLKTKTGYKLIADIPDSNKGAADDYLIILDN</sequence>
<evidence type="ECO:0000256" key="4">
    <source>
        <dbReference type="SAM" id="Phobius"/>
    </source>
</evidence>
<dbReference type="SUPFAM" id="SSF52540">
    <property type="entry name" value="P-loop containing nucleoside triphosphate hydrolases"/>
    <property type="match status" value="1"/>
</dbReference>
<organism evidence="5 6">
    <name type="scientific">Camellia sinensis var. sinensis</name>
    <name type="common">China tea</name>
    <dbReference type="NCBI Taxonomy" id="542762"/>
    <lineage>
        <taxon>Eukaryota</taxon>
        <taxon>Viridiplantae</taxon>
        <taxon>Streptophyta</taxon>
        <taxon>Embryophyta</taxon>
        <taxon>Tracheophyta</taxon>
        <taxon>Spermatophyta</taxon>
        <taxon>Magnoliopsida</taxon>
        <taxon>eudicotyledons</taxon>
        <taxon>Gunneridae</taxon>
        <taxon>Pentapetalae</taxon>
        <taxon>asterids</taxon>
        <taxon>Ericales</taxon>
        <taxon>Theaceae</taxon>
        <taxon>Camellia</taxon>
    </lineage>
</organism>
<evidence type="ECO:0008006" key="7">
    <source>
        <dbReference type="Google" id="ProtNLM"/>
    </source>
</evidence>
<gene>
    <name evidence="5" type="ORF">TEA_019485</name>
</gene>
<evidence type="ECO:0000256" key="1">
    <source>
        <dbReference type="ARBA" id="ARBA00022860"/>
    </source>
</evidence>
<dbReference type="PROSITE" id="PS50096">
    <property type="entry name" value="IQ"/>
    <property type="match status" value="2"/>
</dbReference>
<dbReference type="PANTHER" id="PTHR32295">
    <property type="entry name" value="IQ-DOMAIN 5-RELATED"/>
    <property type="match status" value="1"/>
</dbReference>
<dbReference type="CDD" id="cd23767">
    <property type="entry name" value="IQCD"/>
    <property type="match status" value="1"/>
</dbReference>